<dbReference type="InterPro" id="IPR001714">
    <property type="entry name" value="Pept_M24_MAP"/>
</dbReference>
<evidence type="ECO:0000256" key="1">
    <source>
        <dbReference type="ARBA" id="ARBA00002521"/>
    </source>
</evidence>
<keyword evidence="5 6" id="KW-0378">Hydrolase</keyword>
<dbReference type="GO" id="GO:0005829">
    <property type="term" value="C:cytosol"/>
    <property type="evidence" value="ECO:0007669"/>
    <property type="project" value="TreeGrafter"/>
</dbReference>
<feature type="binding site" evidence="6">
    <location>
        <position position="169"/>
    </location>
    <ligand>
        <name>a divalent metal cation</name>
        <dbReference type="ChEBI" id="CHEBI:60240"/>
        <label>2</label>
        <note>catalytic</note>
    </ligand>
</feature>
<dbReference type="PROSITE" id="PS00680">
    <property type="entry name" value="MAP_1"/>
    <property type="match status" value="1"/>
</dbReference>
<feature type="binding site" evidence="6">
    <location>
        <position position="77"/>
    </location>
    <ligand>
        <name>substrate</name>
    </ligand>
</feature>
<dbReference type="CDD" id="cd01086">
    <property type="entry name" value="MetAP1"/>
    <property type="match status" value="1"/>
</dbReference>
<dbReference type="PANTHER" id="PTHR43330:SF27">
    <property type="entry name" value="METHIONINE AMINOPEPTIDASE"/>
    <property type="match status" value="1"/>
</dbReference>
<dbReference type="SUPFAM" id="SSF55920">
    <property type="entry name" value="Creatinase/aminopeptidase"/>
    <property type="match status" value="1"/>
</dbReference>
<dbReference type="HAMAP" id="MF_01974">
    <property type="entry name" value="MetAP_1"/>
    <property type="match status" value="1"/>
</dbReference>
<dbReference type="NCBIfam" id="TIGR00500">
    <property type="entry name" value="met_pdase_I"/>
    <property type="match status" value="1"/>
</dbReference>
<dbReference type="AlphaFoldDB" id="A0A0H4TN58"/>
<evidence type="ECO:0000256" key="5">
    <source>
        <dbReference type="ARBA" id="ARBA00022801"/>
    </source>
</evidence>
<dbReference type="InterPro" id="IPR000994">
    <property type="entry name" value="Pept_M24"/>
</dbReference>
<evidence type="ECO:0000256" key="6">
    <source>
        <dbReference type="HAMAP-Rule" id="MF_01974"/>
    </source>
</evidence>
<feature type="binding site" evidence="6">
    <location>
        <position position="95"/>
    </location>
    <ligand>
        <name>a divalent metal cation</name>
        <dbReference type="ChEBI" id="CHEBI:60240"/>
        <label>1</label>
    </ligand>
</feature>
<evidence type="ECO:0000313" key="9">
    <source>
        <dbReference type="EMBL" id="AKQ02064.1"/>
    </source>
</evidence>
<reference evidence="9" key="1">
    <citation type="journal article" date="2015" name="ISME J.">
        <title>Aquifer environment selects for microbial species cohorts in sediment and groundwater.</title>
        <authorList>
            <person name="Hug L.A."/>
            <person name="Thomas B.C."/>
            <person name="Brown C.T."/>
            <person name="Frischkorn K.R."/>
            <person name="Williams K.H."/>
            <person name="Tringe S.G."/>
            <person name="Banfield J.F."/>
        </authorList>
    </citation>
    <scope>NUCLEOTIDE SEQUENCE</scope>
</reference>
<accession>A0A0H4TN58</accession>
<feature type="binding site" evidence="6">
    <location>
        <position position="202"/>
    </location>
    <ligand>
        <name>a divalent metal cation</name>
        <dbReference type="ChEBI" id="CHEBI:60240"/>
        <label>2</label>
        <note>catalytic</note>
    </ligand>
</feature>
<dbReference type="GO" id="GO:0006508">
    <property type="term" value="P:proteolysis"/>
    <property type="evidence" value="ECO:0007669"/>
    <property type="project" value="UniProtKB-KW"/>
</dbReference>
<dbReference type="EMBL" id="KT006990">
    <property type="protein sequence ID" value="AKQ02064.1"/>
    <property type="molecule type" value="Genomic_DNA"/>
</dbReference>
<sequence>MIVRRSEAELEKMHQANVLVANVLEDLSQSLEPGMTTADLDRMAERSIRQAGAEPAFKGYRGFPATLCVSINDEVVHGIPSPKRVIREGDVVSLDLGSVVEGFYGDGAITVAVGEVSVSLRRLLDVTETALYKGIEVVKVGNRVSDIGHAVQSYVESQGFSVVRDFVGHGIGTALHEDPQVPNYGEPGKGPRLLPGMALAIEPMVNVGAHFVKTLSDNWTVVTMDGSYSAHFERCVAVTENGPWILSRPHPSGGNGV</sequence>
<feature type="domain" description="Peptidase M24" evidence="8">
    <location>
        <begin position="11"/>
        <end position="240"/>
    </location>
</feature>
<evidence type="ECO:0000256" key="7">
    <source>
        <dbReference type="RuleBase" id="RU003653"/>
    </source>
</evidence>
<keyword evidence="3 6" id="KW-0645">Protease</keyword>
<proteinExistence type="inferred from homology"/>
<feature type="binding site" evidence="6">
    <location>
        <position position="233"/>
    </location>
    <ligand>
        <name>a divalent metal cation</name>
        <dbReference type="ChEBI" id="CHEBI:60240"/>
        <label>1</label>
    </ligand>
</feature>
<feature type="binding site" evidence="6">
    <location>
        <position position="106"/>
    </location>
    <ligand>
        <name>a divalent metal cation</name>
        <dbReference type="ChEBI" id="CHEBI:60240"/>
        <label>1</label>
    </ligand>
</feature>
<feature type="binding site" evidence="6">
    <location>
        <position position="176"/>
    </location>
    <ligand>
        <name>substrate</name>
    </ligand>
</feature>
<organism evidence="9">
    <name type="scientific">uncultured Acidobacteria bacterium Rifle_16ft_4_minimus_33611</name>
    <dbReference type="NCBI Taxonomy" id="1665085"/>
    <lineage>
        <taxon>Bacteria</taxon>
        <taxon>Pseudomonadati</taxon>
        <taxon>Acidobacteriota</taxon>
        <taxon>environmental samples</taxon>
    </lineage>
</organism>
<dbReference type="GO" id="GO:0046872">
    <property type="term" value="F:metal ion binding"/>
    <property type="evidence" value="ECO:0007669"/>
    <property type="project" value="UniProtKB-UniRule"/>
</dbReference>
<comment type="subunit">
    <text evidence="6">Monomer.</text>
</comment>
<evidence type="ECO:0000256" key="3">
    <source>
        <dbReference type="ARBA" id="ARBA00022670"/>
    </source>
</evidence>
<gene>
    <name evidence="6" type="primary">map</name>
</gene>
<dbReference type="PANTHER" id="PTHR43330">
    <property type="entry name" value="METHIONINE AMINOPEPTIDASE"/>
    <property type="match status" value="1"/>
</dbReference>
<dbReference type="Gene3D" id="3.90.230.10">
    <property type="entry name" value="Creatinase/methionine aminopeptidase superfamily"/>
    <property type="match status" value="1"/>
</dbReference>
<keyword evidence="4 6" id="KW-0479">Metal-binding</keyword>
<evidence type="ECO:0000256" key="2">
    <source>
        <dbReference type="ARBA" id="ARBA00022438"/>
    </source>
</evidence>
<protein>
    <recommendedName>
        <fullName evidence="6 7">Methionine aminopeptidase</fullName>
        <shortName evidence="6">MAP</shortName>
        <shortName evidence="6">MetAP</shortName>
        <ecNumber evidence="6 7">3.4.11.18</ecNumber>
    </recommendedName>
    <alternativeName>
        <fullName evidence="6">Peptidase M</fullName>
    </alternativeName>
</protein>
<dbReference type="GO" id="GO:0004239">
    <property type="term" value="F:initiator methionyl aminopeptidase activity"/>
    <property type="evidence" value="ECO:0007669"/>
    <property type="project" value="UniProtKB-UniRule"/>
</dbReference>
<feature type="binding site" evidence="6">
    <location>
        <position position="106"/>
    </location>
    <ligand>
        <name>a divalent metal cation</name>
        <dbReference type="ChEBI" id="CHEBI:60240"/>
        <label>2</label>
        <note>catalytic</note>
    </ligand>
</feature>
<comment type="cofactor">
    <cofactor evidence="6">
        <name>Co(2+)</name>
        <dbReference type="ChEBI" id="CHEBI:48828"/>
    </cofactor>
    <cofactor evidence="6">
        <name>Zn(2+)</name>
        <dbReference type="ChEBI" id="CHEBI:29105"/>
    </cofactor>
    <cofactor evidence="6">
        <name>Mn(2+)</name>
        <dbReference type="ChEBI" id="CHEBI:29035"/>
    </cofactor>
    <cofactor evidence="6">
        <name>Fe(2+)</name>
        <dbReference type="ChEBI" id="CHEBI:29033"/>
    </cofactor>
    <text evidence="6">Binds 2 divalent metal cations per subunit. Has a high-affinity and a low affinity metal-binding site. The true nature of the physiological cofactor is under debate. The enzyme is active with cobalt, zinc, manganese or divalent iron ions. Most likely, methionine aminopeptidases function as mononuclear Fe(2+)-metalloproteases under physiological conditions, and the catalytically relevant metal-binding site has been assigned to the histidine-containing high-affinity site.</text>
</comment>
<keyword evidence="2 6" id="KW-0031">Aminopeptidase</keyword>
<dbReference type="InterPro" id="IPR036005">
    <property type="entry name" value="Creatinase/aminopeptidase-like"/>
</dbReference>
<name>A0A0H4TN58_9BACT</name>
<dbReference type="EC" id="3.4.11.18" evidence="6 7"/>
<comment type="similarity">
    <text evidence="6">Belongs to the peptidase M24A family. Methionine aminopeptidase type 1 subfamily.</text>
</comment>
<dbReference type="Pfam" id="PF00557">
    <property type="entry name" value="Peptidase_M24"/>
    <property type="match status" value="1"/>
</dbReference>
<dbReference type="InterPro" id="IPR002467">
    <property type="entry name" value="Pept_M24A_MAP1"/>
</dbReference>
<feature type="binding site" evidence="6">
    <location>
        <position position="233"/>
    </location>
    <ligand>
        <name>a divalent metal cation</name>
        <dbReference type="ChEBI" id="CHEBI:60240"/>
        <label>2</label>
        <note>catalytic</note>
    </ligand>
</feature>
<dbReference type="PRINTS" id="PR00599">
    <property type="entry name" value="MAPEPTIDASE"/>
</dbReference>
<evidence type="ECO:0000256" key="4">
    <source>
        <dbReference type="ARBA" id="ARBA00022723"/>
    </source>
</evidence>
<dbReference type="GO" id="GO:0070006">
    <property type="term" value="F:metalloaminopeptidase activity"/>
    <property type="evidence" value="ECO:0007669"/>
    <property type="project" value="UniProtKB-UniRule"/>
</dbReference>
<comment type="function">
    <text evidence="1 6">Removes the N-terminal methionine from nascent proteins. The N-terminal methionine is often cleaved when the second residue in the primary sequence is small and uncharged (Met-Ala-, Cys, Gly, Pro, Ser, Thr, or Val). Requires deformylation of the N(alpha)-formylated initiator methionine before it can be hydrolyzed.</text>
</comment>
<evidence type="ECO:0000259" key="8">
    <source>
        <dbReference type="Pfam" id="PF00557"/>
    </source>
</evidence>
<comment type="catalytic activity">
    <reaction evidence="6 7">
        <text>Release of N-terminal amino acids, preferentially methionine, from peptides and arylamides.</text>
        <dbReference type="EC" id="3.4.11.18"/>
    </reaction>
</comment>